<dbReference type="InterPro" id="IPR017441">
    <property type="entry name" value="Protein_kinase_ATP_BS"/>
</dbReference>
<dbReference type="Gene3D" id="3.30.200.20">
    <property type="entry name" value="Phosphorylase Kinase, domain 1"/>
    <property type="match status" value="2"/>
</dbReference>
<feature type="binding site" evidence="1">
    <location>
        <position position="48"/>
    </location>
    <ligand>
        <name>ATP</name>
        <dbReference type="ChEBI" id="CHEBI:30616"/>
    </ligand>
</feature>
<dbReference type="EMBL" id="VSRR010003658">
    <property type="protein sequence ID" value="MPC37007.1"/>
    <property type="molecule type" value="Genomic_DNA"/>
</dbReference>
<gene>
    <name evidence="2" type="primary">cdk7</name>
    <name evidence="2" type="ORF">E2C01_030479</name>
</gene>
<reference evidence="2 3" key="1">
    <citation type="submission" date="2019-05" db="EMBL/GenBank/DDBJ databases">
        <title>Another draft genome of Portunus trituberculatus and its Hox gene families provides insights of decapod evolution.</title>
        <authorList>
            <person name="Jeong J.-H."/>
            <person name="Song I."/>
            <person name="Kim S."/>
            <person name="Choi T."/>
            <person name="Kim D."/>
            <person name="Ryu S."/>
            <person name="Kim W."/>
        </authorList>
    </citation>
    <scope>NUCLEOTIDE SEQUENCE [LARGE SCALE GENOMIC DNA]</scope>
    <source>
        <tissue evidence="2">Muscle</tissue>
    </source>
</reference>
<dbReference type="Gene3D" id="1.10.510.10">
    <property type="entry name" value="Transferase(Phosphotransferase) domain 1"/>
    <property type="match status" value="1"/>
</dbReference>
<dbReference type="AlphaFoldDB" id="A0A5B7EUW1"/>
<keyword evidence="1" id="KW-0547">Nucleotide-binding</keyword>
<sequence>MAGERKGRIRIEEKLKRYEKIDFLGEGQFATVYKAMDVETKQIVAVKKDMTELPDYVSFKHLEGSPLRDLFPAASDDLLQLLGSLLTINPSKRCNCTQALKMNYFSNRPAPTPGPMLPLPPSIRDRKEQEKPSLKRKIIEESGFGGWYPLGRGRTPLHPQKLLTGVCGPCHMLLPGNSLPPGRGSEHSFGAHAGPVFPLHIPCQQPPTPWACKSHDNNLLKKSAI</sequence>
<dbReference type="PROSITE" id="PS00107">
    <property type="entry name" value="PROTEIN_KINASE_ATP"/>
    <property type="match status" value="1"/>
</dbReference>
<evidence type="ECO:0000313" key="3">
    <source>
        <dbReference type="Proteomes" id="UP000324222"/>
    </source>
</evidence>
<name>A0A5B7EUW1_PORTR</name>
<keyword evidence="2" id="KW-0418">Kinase</keyword>
<dbReference type="GO" id="GO:0016301">
    <property type="term" value="F:kinase activity"/>
    <property type="evidence" value="ECO:0007669"/>
    <property type="project" value="UniProtKB-KW"/>
</dbReference>
<proteinExistence type="predicted"/>
<organism evidence="2 3">
    <name type="scientific">Portunus trituberculatus</name>
    <name type="common">Swimming crab</name>
    <name type="synonym">Neptunus trituberculatus</name>
    <dbReference type="NCBI Taxonomy" id="210409"/>
    <lineage>
        <taxon>Eukaryota</taxon>
        <taxon>Metazoa</taxon>
        <taxon>Ecdysozoa</taxon>
        <taxon>Arthropoda</taxon>
        <taxon>Crustacea</taxon>
        <taxon>Multicrustacea</taxon>
        <taxon>Malacostraca</taxon>
        <taxon>Eumalacostraca</taxon>
        <taxon>Eucarida</taxon>
        <taxon>Decapoda</taxon>
        <taxon>Pleocyemata</taxon>
        <taxon>Brachyura</taxon>
        <taxon>Eubrachyura</taxon>
        <taxon>Portunoidea</taxon>
        <taxon>Portunidae</taxon>
        <taxon>Portuninae</taxon>
        <taxon>Portunus</taxon>
    </lineage>
</organism>
<keyword evidence="1" id="KW-0067">ATP-binding</keyword>
<dbReference type="SUPFAM" id="SSF56112">
    <property type="entry name" value="Protein kinase-like (PK-like)"/>
    <property type="match status" value="2"/>
</dbReference>
<comment type="caution">
    <text evidence="2">The sequence shown here is derived from an EMBL/GenBank/DDBJ whole genome shotgun (WGS) entry which is preliminary data.</text>
</comment>
<evidence type="ECO:0000256" key="1">
    <source>
        <dbReference type="PROSITE-ProRule" id="PRU10141"/>
    </source>
</evidence>
<protein>
    <submittedName>
        <fullName evidence="2">Cyclin-dependent kinase 7</fullName>
    </submittedName>
</protein>
<dbReference type="Proteomes" id="UP000324222">
    <property type="component" value="Unassembled WGS sequence"/>
</dbReference>
<dbReference type="GO" id="GO:0005524">
    <property type="term" value="F:ATP binding"/>
    <property type="evidence" value="ECO:0007669"/>
    <property type="project" value="UniProtKB-UniRule"/>
</dbReference>
<dbReference type="OrthoDB" id="1732493at2759"/>
<keyword evidence="2" id="KW-0808">Transferase</keyword>
<keyword evidence="3" id="KW-1185">Reference proteome</keyword>
<evidence type="ECO:0000313" key="2">
    <source>
        <dbReference type="EMBL" id="MPC37007.1"/>
    </source>
</evidence>
<accession>A0A5B7EUW1</accession>
<dbReference type="InterPro" id="IPR011009">
    <property type="entry name" value="Kinase-like_dom_sf"/>
</dbReference>